<evidence type="ECO:0000313" key="2">
    <source>
        <dbReference type="Proteomes" id="UP000198211"/>
    </source>
</evidence>
<gene>
    <name evidence="1" type="ORF">PHMEG_0006727</name>
</gene>
<keyword evidence="2" id="KW-1185">Reference proteome</keyword>
<dbReference type="EMBL" id="NBNE01000491">
    <property type="protein sequence ID" value="OWZ19079.1"/>
    <property type="molecule type" value="Genomic_DNA"/>
</dbReference>
<dbReference type="Proteomes" id="UP000198211">
    <property type="component" value="Unassembled WGS sequence"/>
</dbReference>
<evidence type="ECO:0008006" key="3">
    <source>
        <dbReference type="Google" id="ProtNLM"/>
    </source>
</evidence>
<sequence>MAEAWRRSLVKVTPGWEQVYEFEIWIMDHSASGDVVLGTYSMVPAGVRLDLFHGTTRLPDVVIVPLVKSAGAADDDPYGGQAVGGPGEDLYVPRVPNAPKKIITCNVRVMDPKDQTNGTDGAGIPQGQTLWVRLTSRTEQLGVTNIPL</sequence>
<protein>
    <recommendedName>
        <fullName evidence="3">Eukaryotic/viral aspartic protease</fullName>
    </recommendedName>
</protein>
<dbReference type="AlphaFoldDB" id="A0A225WPN1"/>
<organism evidence="1 2">
    <name type="scientific">Phytophthora megakarya</name>
    <dbReference type="NCBI Taxonomy" id="4795"/>
    <lineage>
        <taxon>Eukaryota</taxon>
        <taxon>Sar</taxon>
        <taxon>Stramenopiles</taxon>
        <taxon>Oomycota</taxon>
        <taxon>Peronosporomycetes</taxon>
        <taxon>Peronosporales</taxon>
        <taxon>Peronosporaceae</taxon>
        <taxon>Phytophthora</taxon>
    </lineage>
</organism>
<name>A0A225WPN1_9STRA</name>
<proteinExistence type="predicted"/>
<accession>A0A225WPN1</accession>
<reference evidence="2" key="1">
    <citation type="submission" date="2017-03" db="EMBL/GenBank/DDBJ databases">
        <title>Phytopthora megakarya and P. palmivora, two closely related causual agents of cacao black pod achieved similar genome size and gene model numbers by different mechanisms.</title>
        <authorList>
            <person name="Ali S."/>
            <person name="Shao J."/>
            <person name="Larry D.J."/>
            <person name="Kronmiller B."/>
            <person name="Shen D."/>
            <person name="Strem M.D."/>
            <person name="Melnick R.L."/>
            <person name="Guiltinan M.J."/>
            <person name="Tyler B.M."/>
            <person name="Meinhardt L.W."/>
            <person name="Bailey B.A."/>
        </authorList>
    </citation>
    <scope>NUCLEOTIDE SEQUENCE [LARGE SCALE GENOMIC DNA]</scope>
    <source>
        <strain evidence="2">zdho120</strain>
    </source>
</reference>
<comment type="caution">
    <text evidence="1">The sequence shown here is derived from an EMBL/GenBank/DDBJ whole genome shotgun (WGS) entry which is preliminary data.</text>
</comment>
<evidence type="ECO:0000313" key="1">
    <source>
        <dbReference type="EMBL" id="OWZ19079.1"/>
    </source>
</evidence>